<keyword evidence="2" id="KW-1185">Reference proteome</keyword>
<dbReference type="Proteomes" id="UP001230649">
    <property type="component" value="Unassembled WGS sequence"/>
</dbReference>
<proteinExistence type="predicted"/>
<evidence type="ECO:0000313" key="2">
    <source>
        <dbReference type="Proteomes" id="UP001230649"/>
    </source>
</evidence>
<sequence>MNVIQFYSPVTVIVGVNGTGKTTIIECLKYATTGELPPNTKGGAFVHDPKMAGEKEVKAQVRLRFWNVKRERMVATRNLQVSVKKAGGLTMKTLEGILSKVDGVDAGEKRNAISTKCAEMDEEVPRLMGVSTAILDNVIFCHQEESNWPLSEPAALKKKFDDIFEASRFTKALDHIKSLRKDRVAALKVDAERLNFLKQDRDKADSLKKDLERQRTDIGRKEAESERLTQRHDELTKANAEFYQSSTKFTEIFEKAQGLSDKKEMIEGNRDSLKKHIKTMMKETDAELREMMQNFSEDKQKIEGKIKDKRSELERLESNHRALRTKHGKEGQRLGELNANRKRYDRNANERESLIHSQAQQYGISGFNGKLTRDRAEQFIAVLQDNVARSRETCARIEAEGRQSDRSLQDELNKLRAEQQSKKNLRDDRQRQMNDLTAQRRTAESEVESYSTIDSDIIRLEKQIKDLAVQIDRANAEIEEAKFDEKLRELGLEIRRLEGDREQMNIEYREMQKHAEARATLNAARNNLTKVQTRISDAVKLHGPKYLELTDEELDPTYMEEPLLIAQRRYDGNRDNVSREKQKLIEQRNRLESEIQITRENIERLDTEASRTTKEVDDYLGGLSFTESRDLDEVLAEVESEINWREERLGIGSYDTNAFFEDVRTKARDEHICLGCNREFKENEMTEFEKYIAKKLAKKLKKREVVEAELEDFLNIQTKIKALMPKVEAAKQAKDQTIPNSEQKIQELEIQVRGLRKQIENVEAKESLAITQSKAVTGLRAFFPVMERDLAEAEELRRQISSAERGLENTGSTRTNQEVVDDLARLDKQIKTKNDDRIRTMAERDQLTGSRLQDEKELSDKRLALSETRNRQAIRKQAQIKIEEFAATIKSLSIEVADLDKNFDDLDEPIKTAETRLRTSQQRWNRELNEARRQLEVYSQSAADIKQISEEMRRYEDANGDQLLEDCERAVRDLEKQLAQLDSDISDLQQDIANLRNDLASSDQRAQNIDNNILYRKAERQIGQLKVEIDAIDLEEAARAKSQFDTKYKKAERERTENYAKLQQMVGEISQMKEQAKRMQRQLDTDYKNIHNEYIDCLVKWKTGDMANRDLEKYAKALDNLIFADMATFLRRSAIIKYHTLKLAEVNKSLGELWREVYAGTDIDSIQIVSESDATSTGTRKSYHYRLVMRKGDQMLDMRGRCSAGQKVLASILVRLALAESFAQQCGVLALDEPTTNLDVDNIEALANSLAGLIDRMKSMKNFQLIVITHDESFLQRLAGNSNAFEYYWRVSRNAEQKSIVERQRVVAEY</sequence>
<dbReference type="EMBL" id="JASBWS010000071">
    <property type="protein sequence ID" value="KAJ9101025.1"/>
    <property type="molecule type" value="Genomic_DNA"/>
</dbReference>
<organism evidence="1 2">
    <name type="scientific">Naganishia adeliensis</name>
    <dbReference type="NCBI Taxonomy" id="92952"/>
    <lineage>
        <taxon>Eukaryota</taxon>
        <taxon>Fungi</taxon>
        <taxon>Dikarya</taxon>
        <taxon>Basidiomycota</taxon>
        <taxon>Agaricomycotina</taxon>
        <taxon>Tremellomycetes</taxon>
        <taxon>Filobasidiales</taxon>
        <taxon>Filobasidiaceae</taxon>
        <taxon>Naganishia</taxon>
    </lineage>
</organism>
<gene>
    <name evidence="1" type="ORF">QFC20_005309</name>
</gene>
<name>A0ACC2VQ61_9TREE</name>
<evidence type="ECO:0000313" key="1">
    <source>
        <dbReference type="EMBL" id="KAJ9101025.1"/>
    </source>
</evidence>
<protein>
    <submittedName>
        <fullName evidence="1">Uncharacterized protein</fullName>
    </submittedName>
</protein>
<reference evidence="1" key="1">
    <citation type="submission" date="2023-04" db="EMBL/GenBank/DDBJ databases">
        <title>Draft Genome sequencing of Naganishia species isolated from polar environments using Oxford Nanopore Technology.</title>
        <authorList>
            <person name="Leo P."/>
            <person name="Venkateswaran K."/>
        </authorList>
    </citation>
    <scope>NUCLEOTIDE SEQUENCE</scope>
    <source>
        <strain evidence="1">MNA-CCFEE 5262</strain>
    </source>
</reference>
<accession>A0ACC2VQ61</accession>
<comment type="caution">
    <text evidence="1">The sequence shown here is derived from an EMBL/GenBank/DDBJ whole genome shotgun (WGS) entry which is preliminary data.</text>
</comment>